<protein>
    <submittedName>
        <fullName evidence="1">Transposase, mutator type</fullName>
    </submittedName>
</protein>
<dbReference type="AlphaFoldDB" id="A0A6L2L5Z8"/>
<evidence type="ECO:0000313" key="1">
    <source>
        <dbReference type="EMBL" id="GEU57036.1"/>
    </source>
</evidence>
<sequence length="191" mass="21783">MSNASAFGSNRRGNAKTAQLWTTAEEITLCTACFNAMDTYGTKDSMKRGFWSEVFANFEKEIRGLFENTIPSSSNGNIQFVQKLLSLVSFTIVPNGWTRARGSSSQQHTQQPMYPISLFLAIEESADEHEIGDEYLTEKDQSQLLLDEDALRETLKEEAMAEKEWDERIKKEQAHDELVKLKFGVKFDCEY</sequence>
<dbReference type="EMBL" id="BKCJ010003765">
    <property type="protein sequence ID" value="GEU57036.1"/>
    <property type="molecule type" value="Genomic_DNA"/>
</dbReference>
<accession>A0A6L2L5Z8</accession>
<comment type="caution">
    <text evidence="1">The sequence shown here is derived from an EMBL/GenBank/DDBJ whole genome shotgun (WGS) entry which is preliminary data.</text>
</comment>
<gene>
    <name evidence="1" type="ORF">Tci_029014</name>
</gene>
<organism evidence="1">
    <name type="scientific">Tanacetum cinerariifolium</name>
    <name type="common">Dalmatian daisy</name>
    <name type="synonym">Chrysanthemum cinerariifolium</name>
    <dbReference type="NCBI Taxonomy" id="118510"/>
    <lineage>
        <taxon>Eukaryota</taxon>
        <taxon>Viridiplantae</taxon>
        <taxon>Streptophyta</taxon>
        <taxon>Embryophyta</taxon>
        <taxon>Tracheophyta</taxon>
        <taxon>Spermatophyta</taxon>
        <taxon>Magnoliopsida</taxon>
        <taxon>eudicotyledons</taxon>
        <taxon>Gunneridae</taxon>
        <taxon>Pentapetalae</taxon>
        <taxon>asterids</taxon>
        <taxon>campanulids</taxon>
        <taxon>Asterales</taxon>
        <taxon>Asteraceae</taxon>
        <taxon>Asteroideae</taxon>
        <taxon>Anthemideae</taxon>
        <taxon>Anthemidinae</taxon>
        <taxon>Tanacetum</taxon>
    </lineage>
</organism>
<name>A0A6L2L5Z8_TANCI</name>
<reference evidence="1" key="1">
    <citation type="journal article" date="2019" name="Sci. Rep.">
        <title>Draft genome of Tanacetum cinerariifolium, the natural source of mosquito coil.</title>
        <authorList>
            <person name="Yamashiro T."/>
            <person name="Shiraishi A."/>
            <person name="Satake H."/>
            <person name="Nakayama K."/>
        </authorList>
    </citation>
    <scope>NUCLEOTIDE SEQUENCE</scope>
</reference>
<proteinExistence type="predicted"/>